<organism evidence="1 2">
    <name type="scientific">Ficus carica</name>
    <name type="common">Common fig</name>
    <dbReference type="NCBI Taxonomy" id="3494"/>
    <lineage>
        <taxon>Eukaryota</taxon>
        <taxon>Viridiplantae</taxon>
        <taxon>Streptophyta</taxon>
        <taxon>Embryophyta</taxon>
        <taxon>Tracheophyta</taxon>
        <taxon>Spermatophyta</taxon>
        <taxon>Magnoliopsida</taxon>
        <taxon>eudicotyledons</taxon>
        <taxon>Gunneridae</taxon>
        <taxon>Pentapetalae</taxon>
        <taxon>rosids</taxon>
        <taxon>fabids</taxon>
        <taxon>Rosales</taxon>
        <taxon>Moraceae</taxon>
        <taxon>Ficeae</taxon>
        <taxon>Ficus</taxon>
    </lineage>
</organism>
<gene>
    <name evidence="1" type="ORF">TIFTF001_005621</name>
</gene>
<evidence type="ECO:0000313" key="2">
    <source>
        <dbReference type="Proteomes" id="UP001187192"/>
    </source>
</evidence>
<accession>A0AA88CZM7</accession>
<name>A0AA88CZM7_FICCA</name>
<evidence type="ECO:0000313" key="1">
    <source>
        <dbReference type="EMBL" id="GMN35922.1"/>
    </source>
</evidence>
<dbReference type="AlphaFoldDB" id="A0AA88CZM7"/>
<dbReference type="EMBL" id="BTGU01000005">
    <property type="protein sequence ID" value="GMN35922.1"/>
    <property type="molecule type" value="Genomic_DNA"/>
</dbReference>
<keyword evidence="2" id="KW-1185">Reference proteome</keyword>
<protein>
    <submittedName>
        <fullName evidence="1">Uncharacterized protein</fullName>
    </submittedName>
</protein>
<proteinExistence type="predicted"/>
<sequence>MKAQSFSSLKFHQSQQDLFRHVSSSVMPQWPNQVTNSSPRTIIDISTSLVRWIYSVIVRGGGLPIALDVAWRPILHEITLQRLDSSEKGGLRGFNVGGRIIGCDNVVIDIERGPCG</sequence>
<reference evidence="1" key="1">
    <citation type="submission" date="2023-07" db="EMBL/GenBank/DDBJ databases">
        <title>draft genome sequence of fig (Ficus carica).</title>
        <authorList>
            <person name="Takahashi T."/>
            <person name="Nishimura K."/>
        </authorList>
    </citation>
    <scope>NUCLEOTIDE SEQUENCE</scope>
</reference>
<dbReference type="Proteomes" id="UP001187192">
    <property type="component" value="Unassembled WGS sequence"/>
</dbReference>
<comment type="caution">
    <text evidence="1">The sequence shown here is derived from an EMBL/GenBank/DDBJ whole genome shotgun (WGS) entry which is preliminary data.</text>
</comment>